<dbReference type="EMBL" id="BNJK01000001">
    <property type="protein sequence ID" value="GHO91157.1"/>
    <property type="molecule type" value="Genomic_DNA"/>
</dbReference>
<dbReference type="Pfam" id="PF08281">
    <property type="entry name" value="Sigma70_r4_2"/>
    <property type="match status" value="1"/>
</dbReference>
<dbReference type="InterPro" id="IPR013324">
    <property type="entry name" value="RNA_pol_sigma_r3/r4-like"/>
</dbReference>
<evidence type="ECO:0000313" key="2">
    <source>
        <dbReference type="EMBL" id="GHO91157.1"/>
    </source>
</evidence>
<dbReference type="AlphaFoldDB" id="A0A8J3N1B5"/>
<reference evidence="2" key="1">
    <citation type="submission" date="2020-10" db="EMBL/GenBank/DDBJ databases">
        <title>Taxonomic study of unclassified bacteria belonging to the class Ktedonobacteria.</title>
        <authorList>
            <person name="Yabe S."/>
            <person name="Wang C.M."/>
            <person name="Zheng Y."/>
            <person name="Sakai Y."/>
            <person name="Cavaletti L."/>
            <person name="Monciardini P."/>
            <person name="Donadio S."/>
        </authorList>
    </citation>
    <scope>NUCLEOTIDE SEQUENCE</scope>
    <source>
        <strain evidence="2">ID150040</strain>
    </source>
</reference>
<accession>A0A8J3N1B5</accession>
<dbReference type="InterPro" id="IPR013249">
    <property type="entry name" value="RNA_pol_sigma70_r4_t2"/>
</dbReference>
<dbReference type="RefSeq" id="WP_220202073.1">
    <property type="nucleotide sequence ID" value="NZ_BNJK01000001.1"/>
</dbReference>
<dbReference type="CDD" id="cd06171">
    <property type="entry name" value="Sigma70_r4"/>
    <property type="match status" value="1"/>
</dbReference>
<dbReference type="Gene3D" id="1.10.10.10">
    <property type="entry name" value="Winged helix-like DNA-binding domain superfamily/Winged helix DNA-binding domain"/>
    <property type="match status" value="1"/>
</dbReference>
<dbReference type="InterPro" id="IPR036388">
    <property type="entry name" value="WH-like_DNA-bd_sf"/>
</dbReference>
<evidence type="ECO:0000259" key="1">
    <source>
        <dbReference type="Pfam" id="PF08281"/>
    </source>
</evidence>
<keyword evidence="3" id="KW-1185">Reference proteome</keyword>
<dbReference type="SUPFAM" id="SSF88659">
    <property type="entry name" value="Sigma3 and sigma4 domains of RNA polymerase sigma factors"/>
    <property type="match status" value="1"/>
</dbReference>
<gene>
    <name evidence="2" type="ORF">KSF_012050</name>
</gene>
<comment type="caution">
    <text evidence="2">The sequence shown here is derived from an EMBL/GenBank/DDBJ whole genome shotgun (WGS) entry which is preliminary data.</text>
</comment>
<dbReference type="GO" id="GO:0016987">
    <property type="term" value="F:sigma factor activity"/>
    <property type="evidence" value="ECO:0007669"/>
    <property type="project" value="InterPro"/>
</dbReference>
<protein>
    <recommendedName>
        <fullName evidence="1">RNA polymerase sigma factor 70 region 4 type 2 domain-containing protein</fullName>
    </recommendedName>
</protein>
<dbReference type="GO" id="GO:0006352">
    <property type="term" value="P:DNA-templated transcription initiation"/>
    <property type="evidence" value="ECO:0007669"/>
    <property type="project" value="InterPro"/>
</dbReference>
<sequence>MEIVDISSDKDDLDVEGSAHHRKLARMYRSLPDSASPIFWNVVEKADIPLEVLVICLRNLTNNQHRQRILHIIVQRTQIMNEYWAGNVLKSVALHADERATFVCDLCADLYEHMLRALLDPSKLFWEENFLHCLYFERRHVYRSFMTREGRWHDARVMKSERVPRGLLQRLDQPISQAEGEPYLLDLEDEHAQEMLQAVDAGDLLKFVLLLPEHLKAVVLLLYWEERSEKDIARVLNISDRTVRNRIQAALKLLRGFFLDQIEGG</sequence>
<dbReference type="GO" id="GO:0003677">
    <property type="term" value="F:DNA binding"/>
    <property type="evidence" value="ECO:0007669"/>
    <property type="project" value="InterPro"/>
</dbReference>
<dbReference type="Proteomes" id="UP000597444">
    <property type="component" value="Unassembled WGS sequence"/>
</dbReference>
<name>A0A8J3N1B5_9CHLR</name>
<proteinExistence type="predicted"/>
<organism evidence="2 3">
    <name type="scientific">Reticulibacter mediterranei</name>
    <dbReference type="NCBI Taxonomy" id="2778369"/>
    <lineage>
        <taxon>Bacteria</taxon>
        <taxon>Bacillati</taxon>
        <taxon>Chloroflexota</taxon>
        <taxon>Ktedonobacteria</taxon>
        <taxon>Ktedonobacterales</taxon>
        <taxon>Reticulibacteraceae</taxon>
        <taxon>Reticulibacter</taxon>
    </lineage>
</organism>
<feature type="domain" description="RNA polymerase sigma factor 70 region 4 type 2" evidence="1">
    <location>
        <begin position="204"/>
        <end position="254"/>
    </location>
</feature>
<evidence type="ECO:0000313" key="3">
    <source>
        <dbReference type="Proteomes" id="UP000597444"/>
    </source>
</evidence>